<dbReference type="Pfam" id="PF03004">
    <property type="entry name" value="Transposase_24"/>
    <property type="match status" value="1"/>
</dbReference>
<dbReference type="InterPro" id="IPR004252">
    <property type="entry name" value="Probable_transposase_24"/>
</dbReference>
<dbReference type="AlphaFoldDB" id="A0AAD4ZNZ3"/>
<dbReference type="SUPFAM" id="SSF54001">
    <property type="entry name" value="Cysteine proteinases"/>
    <property type="match status" value="1"/>
</dbReference>
<sequence>MEEDQEIPIILSHPFLATGRTLIDVQQGLLTLRVQDEHVVFKVFQATKYPIDTENCIRAEFLQHVVSTKFHEEYPYDPVIDFAVSKAQSIPSNPEKKMRFTSSSEKGPSSMSFDEVTKSTRGINTMSRVVKRKIQKIKPVVEYNKSGRPHGKATIAMQSYISVLACTRVPLVDKKWTQLPKDLNEQIWEAIQMAYVVGEGGGKKMVLSFAAKKWKDFKSTLTRQFILPFANEKERLKEPPQLYNFIDKSEWDAFVASRLSPDFEAVHSKQSHRREKCEYNHRLSQKGYVGLEDQLEETMPGEEIDQSLLWKKAREDKQGNIPDPKVAEKAKLIDDLKKQVSEGTLTVSGSSDVLTLALGTPEHGGRVRGVRAGVSPTQFFNLPRQQRVKLKESVMEAVREETKNKIPTTPTTPITPIPPIPQEQSPKNTMSDKASYSNVRTFELDEDNPTNDADAAENRQDETDLSKLDMPASLLALCQYVETKLEPANETIRIHMPEEVFGTDHDTWLLSEDILQFASMVEIRSTVIVVYMRYLFDYLKVANMVNLFGLVDPGQVSSQFEMLSHRSNHLSERLRNVDGDQFYFLPYNPGLVPFYTCSIKMFNSHTGKQSSRKSPIWKNLQGTSRQPTNVECGYYVMRFMRDIIHDPGLAFEKKFDKKKERFVYTQEHIDEVRLEWAEFVNKQLQNNK</sequence>
<feature type="compositionally biased region" description="Polar residues" evidence="1">
    <location>
        <begin position="100"/>
        <end position="112"/>
    </location>
</feature>
<evidence type="ECO:0000256" key="1">
    <source>
        <dbReference type="SAM" id="MobiDB-lite"/>
    </source>
</evidence>
<keyword evidence="3" id="KW-1185">Reference proteome</keyword>
<dbReference type="Proteomes" id="UP001054821">
    <property type="component" value="Chromosome 1"/>
</dbReference>
<dbReference type="EMBL" id="JAJFAZ020000001">
    <property type="protein sequence ID" value="KAI5351540.1"/>
    <property type="molecule type" value="Genomic_DNA"/>
</dbReference>
<evidence type="ECO:0000313" key="3">
    <source>
        <dbReference type="Proteomes" id="UP001054821"/>
    </source>
</evidence>
<evidence type="ECO:0008006" key="4">
    <source>
        <dbReference type="Google" id="ProtNLM"/>
    </source>
</evidence>
<comment type="caution">
    <text evidence="2">The sequence shown here is derived from an EMBL/GenBank/DDBJ whole genome shotgun (WGS) entry which is preliminary data.</text>
</comment>
<dbReference type="PANTHER" id="PTHR33018">
    <property type="entry name" value="OS10G0338966 PROTEIN-RELATED"/>
    <property type="match status" value="1"/>
</dbReference>
<dbReference type="InterPro" id="IPR038765">
    <property type="entry name" value="Papain-like_cys_pep_sf"/>
</dbReference>
<feature type="compositionally biased region" description="Basic and acidic residues" evidence="1">
    <location>
        <begin position="456"/>
        <end position="465"/>
    </location>
</feature>
<organism evidence="2 3">
    <name type="scientific">Prunus dulcis</name>
    <name type="common">Almond</name>
    <name type="synonym">Amygdalus dulcis</name>
    <dbReference type="NCBI Taxonomy" id="3755"/>
    <lineage>
        <taxon>Eukaryota</taxon>
        <taxon>Viridiplantae</taxon>
        <taxon>Streptophyta</taxon>
        <taxon>Embryophyta</taxon>
        <taxon>Tracheophyta</taxon>
        <taxon>Spermatophyta</taxon>
        <taxon>Magnoliopsida</taxon>
        <taxon>eudicotyledons</taxon>
        <taxon>Gunneridae</taxon>
        <taxon>Pentapetalae</taxon>
        <taxon>rosids</taxon>
        <taxon>fabids</taxon>
        <taxon>Rosales</taxon>
        <taxon>Rosaceae</taxon>
        <taxon>Amygdaloideae</taxon>
        <taxon>Amygdaleae</taxon>
        <taxon>Prunus</taxon>
    </lineage>
</organism>
<evidence type="ECO:0000313" key="2">
    <source>
        <dbReference type="EMBL" id="KAI5351540.1"/>
    </source>
</evidence>
<proteinExistence type="predicted"/>
<reference evidence="2 3" key="1">
    <citation type="journal article" date="2022" name="G3 (Bethesda)">
        <title>Whole-genome sequence and methylome profiling of the almond [Prunus dulcis (Mill.) D.A. Webb] cultivar 'Nonpareil'.</title>
        <authorList>
            <person name="D'Amico-Willman K.M."/>
            <person name="Ouma W.Z."/>
            <person name="Meulia T."/>
            <person name="Sideli G.M."/>
            <person name="Gradziel T.M."/>
            <person name="Fresnedo-Ramirez J."/>
        </authorList>
    </citation>
    <scope>NUCLEOTIDE SEQUENCE [LARGE SCALE GENOMIC DNA]</scope>
    <source>
        <strain evidence="2">Clone GOH B32 T37-40</strain>
    </source>
</reference>
<accession>A0AAD4ZNZ3</accession>
<dbReference type="PANTHER" id="PTHR33018:SF31">
    <property type="entry name" value="TRANSPOSASE, PTTA_EN_SPM, PLANT"/>
    <property type="match status" value="1"/>
</dbReference>
<name>A0AAD4ZNZ3_PRUDU</name>
<protein>
    <recommendedName>
        <fullName evidence="4">Ubiquitin-like protease family profile domain-containing protein</fullName>
    </recommendedName>
</protein>
<feature type="region of interest" description="Disordered" evidence="1">
    <location>
        <begin position="93"/>
        <end position="117"/>
    </location>
</feature>
<gene>
    <name evidence="2" type="ORF">L3X38_004431</name>
</gene>
<feature type="compositionally biased region" description="Polar residues" evidence="1">
    <location>
        <begin position="422"/>
        <end position="440"/>
    </location>
</feature>
<feature type="region of interest" description="Disordered" evidence="1">
    <location>
        <begin position="399"/>
        <end position="465"/>
    </location>
</feature>